<sequence>MGSNLSAVRMNILDFHVCAAAIKSPETKRYKRLLLPVI</sequence>
<proteinExistence type="predicted"/>
<organism evidence="1">
    <name type="scientific">Rhizophora mucronata</name>
    <name type="common">Asiatic mangrove</name>
    <dbReference type="NCBI Taxonomy" id="61149"/>
    <lineage>
        <taxon>Eukaryota</taxon>
        <taxon>Viridiplantae</taxon>
        <taxon>Streptophyta</taxon>
        <taxon>Embryophyta</taxon>
        <taxon>Tracheophyta</taxon>
        <taxon>Spermatophyta</taxon>
        <taxon>Magnoliopsida</taxon>
        <taxon>eudicotyledons</taxon>
        <taxon>Gunneridae</taxon>
        <taxon>Pentapetalae</taxon>
        <taxon>rosids</taxon>
        <taxon>fabids</taxon>
        <taxon>Malpighiales</taxon>
        <taxon>Rhizophoraceae</taxon>
        <taxon>Rhizophora</taxon>
    </lineage>
</organism>
<dbReference type="EMBL" id="GGEC01035948">
    <property type="protein sequence ID" value="MBX16432.1"/>
    <property type="molecule type" value="Transcribed_RNA"/>
</dbReference>
<name>A0A2P2LEN0_RHIMU</name>
<reference evidence="1" key="1">
    <citation type="submission" date="2018-02" db="EMBL/GenBank/DDBJ databases">
        <title>Rhizophora mucronata_Transcriptome.</title>
        <authorList>
            <person name="Meera S.P."/>
            <person name="Sreeshan A."/>
            <person name="Augustine A."/>
        </authorList>
    </citation>
    <scope>NUCLEOTIDE SEQUENCE</scope>
    <source>
        <tissue evidence="1">Leaf</tissue>
    </source>
</reference>
<accession>A0A2P2LEN0</accession>
<protein>
    <submittedName>
        <fullName evidence="1">Uncharacterized protein</fullName>
    </submittedName>
</protein>
<evidence type="ECO:0000313" key="1">
    <source>
        <dbReference type="EMBL" id="MBX16432.1"/>
    </source>
</evidence>
<dbReference type="AlphaFoldDB" id="A0A2P2LEN0"/>